<proteinExistence type="predicted"/>
<feature type="non-terminal residue" evidence="1">
    <location>
        <position position="69"/>
    </location>
</feature>
<protein>
    <submittedName>
        <fullName evidence="1">Uncharacterized protein</fullName>
    </submittedName>
</protein>
<evidence type="ECO:0000313" key="1">
    <source>
        <dbReference type="EMBL" id="KAI4829510.1"/>
    </source>
</evidence>
<organism evidence="1 2">
    <name type="scientific">Chaenocephalus aceratus</name>
    <name type="common">Blackfin icefish</name>
    <name type="synonym">Chaenichthys aceratus</name>
    <dbReference type="NCBI Taxonomy" id="36190"/>
    <lineage>
        <taxon>Eukaryota</taxon>
        <taxon>Metazoa</taxon>
        <taxon>Chordata</taxon>
        <taxon>Craniata</taxon>
        <taxon>Vertebrata</taxon>
        <taxon>Euteleostomi</taxon>
        <taxon>Actinopterygii</taxon>
        <taxon>Neopterygii</taxon>
        <taxon>Teleostei</taxon>
        <taxon>Neoteleostei</taxon>
        <taxon>Acanthomorphata</taxon>
        <taxon>Eupercaria</taxon>
        <taxon>Perciformes</taxon>
        <taxon>Notothenioidei</taxon>
        <taxon>Channichthyidae</taxon>
        <taxon>Chaenocephalus</taxon>
    </lineage>
</organism>
<dbReference type="EMBL" id="CM043788">
    <property type="protein sequence ID" value="KAI4829510.1"/>
    <property type="molecule type" value="Genomic_DNA"/>
</dbReference>
<reference evidence="1" key="1">
    <citation type="submission" date="2022-05" db="EMBL/GenBank/DDBJ databases">
        <title>Chromosome-level genome of Chaenocephalus aceratus.</title>
        <authorList>
            <person name="Park H."/>
        </authorList>
    </citation>
    <scope>NUCLEOTIDE SEQUENCE</scope>
    <source>
        <strain evidence="1">KU_202001</strain>
    </source>
</reference>
<accession>A0ACB9XRE7</accession>
<dbReference type="Proteomes" id="UP001057452">
    <property type="component" value="Chromosome 4"/>
</dbReference>
<keyword evidence="2" id="KW-1185">Reference proteome</keyword>
<feature type="non-terminal residue" evidence="1">
    <location>
        <position position="1"/>
    </location>
</feature>
<name>A0ACB9XRE7_CHAAC</name>
<comment type="caution">
    <text evidence="1">The sequence shown here is derived from an EMBL/GenBank/DDBJ whole genome shotgun (WGS) entry which is preliminary data.</text>
</comment>
<sequence>SPTGCSLASLFCSLSLFIPLILHPSLTPHRSVSFPLSPSSLCSHISPLPLVFGLPVDLRPLHPPRPSSQ</sequence>
<gene>
    <name evidence="1" type="ORF">KUCAC02_023550</name>
</gene>
<evidence type="ECO:0000313" key="2">
    <source>
        <dbReference type="Proteomes" id="UP001057452"/>
    </source>
</evidence>